<evidence type="ECO:0000313" key="2">
    <source>
        <dbReference type="Proteomes" id="UP000588068"/>
    </source>
</evidence>
<keyword evidence="2" id="KW-1185">Reference proteome</keyword>
<accession>A0A841HW07</accession>
<comment type="caution">
    <text evidence="1">The sequence shown here is derived from an EMBL/GenBank/DDBJ whole genome shotgun (WGS) entry which is preliminary data.</text>
</comment>
<dbReference type="Proteomes" id="UP000588068">
    <property type="component" value="Unassembled WGS sequence"/>
</dbReference>
<protein>
    <submittedName>
        <fullName evidence="1">Uncharacterized protein</fullName>
    </submittedName>
</protein>
<evidence type="ECO:0000313" key="1">
    <source>
        <dbReference type="EMBL" id="MBB6096439.1"/>
    </source>
</evidence>
<sequence>MSTCALTSADKRLIARRVGRDLIKHHGKKKSYTAPEVRKAAVRQEFSVDWHCWAYALYTDRVTFDAHHREIGETCDYTVMHKGMMDAVGGDAGSTLEVLDPSPSSEALEPLDDSWSIFDWFDWDWSDVDADP</sequence>
<dbReference type="RefSeq" id="WP_184335834.1">
    <property type="nucleotide sequence ID" value="NZ_JACHHZ010000008.1"/>
</dbReference>
<reference evidence="1 2" key="1">
    <citation type="submission" date="2020-08" db="EMBL/GenBank/DDBJ databases">
        <title>Genomic Encyclopedia of Type Strains, Phase IV (KMG-IV): sequencing the most valuable type-strain genomes for metagenomic binning, comparative biology and taxonomic classification.</title>
        <authorList>
            <person name="Goeker M."/>
        </authorList>
    </citation>
    <scope>NUCLEOTIDE SEQUENCE [LARGE SCALE GENOMIC DNA]</scope>
    <source>
        <strain evidence="1 2">DSM 26723</strain>
    </source>
</reference>
<organism evidence="1 2">
    <name type="scientific">Povalibacter uvarum</name>
    <dbReference type="NCBI Taxonomy" id="732238"/>
    <lineage>
        <taxon>Bacteria</taxon>
        <taxon>Pseudomonadati</taxon>
        <taxon>Pseudomonadota</taxon>
        <taxon>Gammaproteobacteria</taxon>
        <taxon>Steroidobacterales</taxon>
        <taxon>Steroidobacteraceae</taxon>
        <taxon>Povalibacter</taxon>
    </lineage>
</organism>
<dbReference type="AlphaFoldDB" id="A0A841HW07"/>
<name>A0A841HW07_9GAMM</name>
<dbReference type="EMBL" id="JACHHZ010000008">
    <property type="protein sequence ID" value="MBB6096439.1"/>
    <property type="molecule type" value="Genomic_DNA"/>
</dbReference>
<gene>
    <name evidence="1" type="ORF">HNQ60_005361</name>
</gene>
<proteinExistence type="predicted"/>